<dbReference type="CDD" id="cd04301">
    <property type="entry name" value="NAT_SF"/>
    <property type="match status" value="1"/>
</dbReference>
<dbReference type="PROSITE" id="PS51186">
    <property type="entry name" value="GNAT"/>
    <property type="match status" value="1"/>
</dbReference>
<dbReference type="EMBL" id="JAFMPY010000033">
    <property type="protein sequence ID" value="MBO0906193.1"/>
    <property type="molecule type" value="Genomic_DNA"/>
</dbReference>
<sequence length="181" mass="19526">MGRSADPQAAADHHPFMAPRYDVAGHRIAPLTAAEARRLAEEMAGLDPWARLGISAASLAATLGPGADSSPYAVRGFGLFDPVGEMEPLGAAAIRPRFLNGPYLALIFVRPGCQSRGTGRAALAFMEEEARRSGANGLWVSVSAFNERAFAFYRRFGFEEIGRVPGLIRPGEDERLMRKPL</sequence>
<evidence type="ECO:0000259" key="1">
    <source>
        <dbReference type="PROSITE" id="PS51186"/>
    </source>
</evidence>
<gene>
    <name evidence="2" type="ORF">J1C47_21295</name>
</gene>
<protein>
    <submittedName>
        <fullName evidence="2">GNAT family N-acetyltransferase</fullName>
    </submittedName>
</protein>
<reference evidence="2 3" key="1">
    <citation type="submission" date="2021-03" db="EMBL/GenBank/DDBJ databases">
        <title>Whole genome sequence of Jiella sp. MQZ13P-4.</title>
        <authorList>
            <person name="Tuo L."/>
        </authorList>
    </citation>
    <scope>NUCLEOTIDE SEQUENCE [LARGE SCALE GENOMIC DNA]</scope>
    <source>
        <strain evidence="2 3">MQZ13P-4</strain>
    </source>
</reference>
<organism evidence="2 3">
    <name type="scientific">Jiella sonneratiae</name>
    <dbReference type="NCBI Taxonomy" id="2816856"/>
    <lineage>
        <taxon>Bacteria</taxon>
        <taxon>Pseudomonadati</taxon>
        <taxon>Pseudomonadota</taxon>
        <taxon>Alphaproteobacteria</taxon>
        <taxon>Hyphomicrobiales</taxon>
        <taxon>Aurantimonadaceae</taxon>
        <taxon>Jiella</taxon>
    </lineage>
</organism>
<comment type="caution">
    <text evidence="2">The sequence shown here is derived from an EMBL/GenBank/DDBJ whole genome shotgun (WGS) entry which is preliminary data.</text>
</comment>
<dbReference type="InterPro" id="IPR000182">
    <property type="entry name" value="GNAT_dom"/>
</dbReference>
<dbReference type="InterPro" id="IPR016181">
    <property type="entry name" value="Acyl_CoA_acyltransferase"/>
</dbReference>
<dbReference type="Proteomes" id="UP000664288">
    <property type="component" value="Unassembled WGS sequence"/>
</dbReference>
<dbReference type="RefSeq" id="WP_207352825.1">
    <property type="nucleotide sequence ID" value="NZ_JAFMPY010000033.1"/>
</dbReference>
<dbReference type="Gene3D" id="3.40.630.30">
    <property type="match status" value="1"/>
</dbReference>
<keyword evidence="3" id="KW-1185">Reference proteome</keyword>
<evidence type="ECO:0000313" key="3">
    <source>
        <dbReference type="Proteomes" id="UP000664288"/>
    </source>
</evidence>
<feature type="domain" description="N-acetyltransferase" evidence="1">
    <location>
        <begin position="26"/>
        <end position="181"/>
    </location>
</feature>
<dbReference type="Pfam" id="PF00583">
    <property type="entry name" value="Acetyltransf_1"/>
    <property type="match status" value="1"/>
</dbReference>
<evidence type="ECO:0000313" key="2">
    <source>
        <dbReference type="EMBL" id="MBO0906193.1"/>
    </source>
</evidence>
<name>A0ABS3J940_9HYPH</name>
<dbReference type="InterPro" id="IPR050276">
    <property type="entry name" value="MshD_Acetyltransferase"/>
</dbReference>
<dbReference type="SUPFAM" id="SSF55729">
    <property type="entry name" value="Acyl-CoA N-acyltransferases (Nat)"/>
    <property type="match status" value="1"/>
</dbReference>
<dbReference type="PANTHER" id="PTHR43617">
    <property type="entry name" value="L-AMINO ACID N-ACETYLTRANSFERASE"/>
    <property type="match status" value="1"/>
</dbReference>
<accession>A0ABS3J940</accession>
<proteinExistence type="predicted"/>